<protein>
    <recommendedName>
        <fullName evidence="7">RING-type domain-containing protein</fullName>
    </recommendedName>
</protein>
<dbReference type="PROSITE" id="PS00518">
    <property type="entry name" value="ZF_RING_1"/>
    <property type="match status" value="1"/>
</dbReference>
<evidence type="ECO:0000256" key="2">
    <source>
        <dbReference type="ARBA" id="ARBA00005884"/>
    </source>
</evidence>
<dbReference type="Pfam" id="PF00097">
    <property type="entry name" value="zf-C3HC4"/>
    <property type="match status" value="1"/>
</dbReference>
<name>A0AAW2JLB8_SESRA</name>
<sequence length="370" mass="41257">MEEDFDVAFELQVEEALTESLLDNVDAVSSPTASSLPYDAVFGADLSNLLQNDRLYKYEKELFDEYNAEVEMKRWRLDISRQIHDRALACEILKVPEAESVEMGEGSSSSNDRDCDFTVYVKGLVEGMAGGIGVAVVDGNDGLVFELRLEVAVVLDLGEISIVTDNPILHQIIGGQYKPAVANFATLSDQITLLLRKLTEPYGTLVDSGDIKFAFELSRKAIALQVNRSAGNSNAENMTESCTICLEDTYVDQMFLITGCQHRYCISCMSRHVQFKLLQAILPKCPHENCNSDLKLDSCQKFLTPELFDIMSQHVKEASIPAAEKIYCPYPRCSTLFSITELQGSMGNSIDELEIAKNVPQMQWHVLHQL</sequence>
<evidence type="ECO:0000256" key="1">
    <source>
        <dbReference type="ARBA" id="ARBA00003976"/>
    </source>
</evidence>
<comment type="function">
    <text evidence="1">Might act as an E3 ubiquitin-protein ligase, or as part of E3 complex, which accepts ubiquitin from specific E2 ubiquitin-conjugating enzymes and then transfers it to substrates.</text>
</comment>
<dbReference type="SUPFAM" id="SSF57850">
    <property type="entry name" value="RING/U-box"/>
    <property type="match status" value="1"/>
</dbReference>
<evidence type="ECO:0000256" key="6">
    <source>
        <dbReference type="PROSITE-ProRule" id="PRU00175"/>
    </source>
</evidence>
<accession>A0AAW2JLB8</accession>
<evidence type="ECO:0000313" key="8">
    <source>
        <dbReference type="EMBL" id="KAL0295307.1"/>
    </source>
</evidence>
<keyword evidence="5" id="KW-0862">Zinc</keyword>
<evidence type="ECO:0000256" key="5">
    <source>
        <dbReference type="ARBA" id="ARBA00022833"/>
    </source>
</evidence>
<dbReference type="InterPro" id="IPR013083">
    <property type="entry name" value="Znf_RING/FYVE/PHD"/>
</dbReference>
<feature type="domain" description="RING-type" evidence="7">
    <location>
        <begin position="242"/>
        <end position="286"/>
    </location>
</feature>
<keyword evidence="3" id="KW-0479">Metal-binding</keyword>
<dbReference type="PROSITE" id="PS50089">
    <property type="entry name" value="ZF_RING_2"/>
    <property type="match status" value="1"/>
</dbReference>
<evidence type="ECO:0000256" key="4">
    <source>
        <dbReference type="ARBA" id="ARBA00022771"/>
    </source>
</evidence>
<dbReference type="InterPro" id="IPR018957">
    <property type="entry name" value="Znf_C3HC4_RING-type"/>
</dbReference>
<dbReference type="Gene3D" id="3.30.40.10">
    <property type="entry name" value="Zinc/RING finger domain, C3HC4 (zinc finger)"/>
    <property type="match status" value="1"/>
</dbReference>
<evidence type="ECO:0000259" key="7">
    <source>
        <dbReference type="PROSITE" id="PS50089"/>
    </source>
</evidence>
<evidence type="ECO:0000256" key="3">
    <source>
        <dbReference type="ARBA" id="ARBA00022723"/>
    </source>
</evidence>
<dbReference type="InterPro" id="IPR031127">
    <property type="entry name" value="E3_UB_ligase_RBR"/>
</dbReference>
<keyword evidence="4 6" id="KW-0863">Zinc-finger</keyword>
<dbReference type="AlphaFoldDB" id="A0AAW2JLB8"/>
<dbReference type="EMBL" id="JACGWJ010000062">
    <property type="protein sequence ID" value="KAL0295307.1"/>
    <property type="molecule type" value="Genomic_DNA"/>
</dbReference>
<comment type="similarity">
    <text evidence="2">Belongs to the RBR family. Ariadne subfamily.</text>
</comment>
<reference evidence="8" key="2">
    <citation type="journal article" date="2024" name="Plant">
        <title>Genomic evolution and insights into agronomic trait innovations of Sesamum species.</title>
        <authorList>
            <person name="Miao H."/>
            <person name="Wang L."/>
            <person name="Qu L."/>
            <person name="Liu H."/>
            <person name="Sun Y."/>
            <person name="Le M."/>
            <person name="Wang Q."/>
            <person name="Wei S."/>
            <person name="Zheng Y."/>
            <person name="Lin W."/>
            <person name="Duan Y."/>
            <person name="Cao H."/>
            <person name="Xiong S."/>
            <person name="Wang X."/>
            <person name="Wei L."/>
            <person name="Li C."/>
            <person name="Ma Q."/>
            <person name="Ju M."/>
            <person name="Zhao R."/>
            <person name="Li G."/>
            <person name="Mu C."/>
            <person name="Tian Q."/>
            <person name="Mei H."/>
            <person name="Zhang T."/>
            <person name="Gao T."/>
            <person name="Zhang H."/>
        </authorList>
    </citation>
    <scope>NUCLEOTIDE SEQUENCE</scope>
    <source>
        <strain evidence="8">G02</strain>
    </source>
</reference>
<dbReference type="PANTHER" id="PTHR11685">
    <property type="entry name" value="RBR FAMILY RING FINGER AND IBR DOMAIN-CONTAINING"/>
    <property type="match status" value="1"/>
</dbReference>
<dbReference type="GO" id="GO:0004842">
    <property type="term" value="F:ubiquitin-protein transferase activity"/>
    <property type="evidence" value="ECO:0007669"/>
    <property type="project" value="InterPro"/>
</dbReference>
<dbReference type="InterPro" id="IPR001841">
    <property type="entry name" value="Znf_RING"/>
</dbReference>
<dbReference type="InterPro" id="IPR017907">
    <property type="entry name" value="Znf_RING_CS"/>
</dbReference>
<reference evidence="8" key="1">
    <citation type="submission" date="2020-06" db="EMBL/GenBank/DDBJ databases">
        <authorList>
            <person name="Li T."/>
            <person name="Hu X."/>
            <person name="Zhang T."/>
            <person name="Song X."/>
            <person name="Zhang H."/>
            <person name="Dai N."/>
            <person name="Sheng W."/>
            <person name="Hou X."/>
            <person name="Wei L."/>
        </authorList>
    </citation>
    <scope>NUCLEOTIDE SEQUENCE</scope>
    <source>
        <strain evidence="8">G02</strain>
        <tissue evidence="8">Leaf</tissue>
    </source>
</reference>
<gene>
    <name evidence="8" type="ORF">Sradi_6842300</name>
</gene>
<dbReference type="GO" id="GO:0016567">
    <property type="term" value="P:protein ubiquitination"/>
    <property type="evidence" value="ECO:0007669"/>
    <property type="project" value="InterPro"/>
</dbReference>
<comment type="caution">
    <text evidence="8">The sequence shown here is derived from an EMBL/GenBank/DDBJ whole genome shotgun (WGS) entry which is preliminary data.</text>
</comment>
<dbReference type="FunFam" id="3.30.40.10:FF:000230">
    <property type="entry name" value="RBR-type E3 ubiquitin transferase"/>
    <property type="match status" value="1"/>
</dbReference>
<dbReference type="GO" id="GO:0008270">
    <property type="term" value="F:zinc ion binding"/>
    <property type="evidence" value="ECO:0007669"/>
    <property type="project" value="UniProtKB-KW"/>
</dbReference>
<proteinExistence type="inferred from homology"/>
<organism evidence="8">
    <name type="scientific">Sesamum radiatum</name>
    <name type="common">Black benniseed</name>
    <dbReference type="NCBI Taxonomy" id="300843"/>
    <lineage>
        <taxon>Eukaryota</taxon>
        <taxon>Viridiplantae</taxon>
        <taxon>Streptophyta</taxon>
        <taxon>Embryophyta</taxon>
        <taxon>Tracheophyta</taxon>
        <taxon>Spermatophyta</taxon>
        <taxon>Magnoliopsida</taxon>
        <taxon>eudicotyledons</taxon>
        <taxon>Gunneridae</taxon>
        <taxon>Pentapetalae</taxon>
        <taxon>asterids</taxon>
        <taxon>lamiids</taxon>
        <taxon>Lamiales</taxon>
        <taxon>Pedaliaceae</taxon>
        <taxon>Sesamum</taxon>
    </lineage>
</organism>